<keyword evidence="1" id="KW-1133">Transmembrane helix</keyword>
<feature type="transmembrane region" description="Helical" evidence="1">
    <location>
        <begin position="36"/>
        <end position="57"/>
    </location>
</feature>
<dbReference type="GeneID" id="19954481"/>
<gene>
    <name evidence="2" type="ORF">SDRG_13754</name>
</gene>
<dbReference type="Proteomes" id="UP000030762">
    <property type="component" value="Unassembled WGS sequence"/>
</dbReference>
<keyword evidence="1" id="KW-0472">Membrane</keyword>
<keyword evidence="1" id="KW-0812">Transmembrane</keyword>
<keyword evidence="3" id="KW-1185">Reference proteome</keyword>
<dbReference type="OrthoDB" id="10338961at2759"/>
<dbReference type="OMA" id="SYQCYVR"/>
<dbReference type="InParanoid" id="T0Q1L5"/>
<protein>
    <submittedName>
        <fullName evidence="2">Uncharacterized protein</fullName>
    </submittedName>
</protein>
<evidence type="ECO:0000313" key="3">
    <source>
        <dbReference type="Proteomes" id="UP000030762"/>
    </source>
</evidence>
<dbReference type="EMBL" id="JH767194">
    <property type="protein sequence ID" value="EQC28426.1"/>
    <property type="molecule type" value="Genomic_DNA"/>
</dbReference>
<organism evidence="2 3">
    <name type="scientific">Saprolegnia diclina (strain VS20)</name>
    <dbReference type="NCBI Taxonomy" id="1156394"/>
    <lineage>
        <taxon>Eukaryota</taxon>
        <taxon>Sar</taxon>
        <taxon>Stramenopiles</taxon>
        <taxon>Oomycota</taxon>
        <taxon>Saprolegniomycetes</taxon>
        <taxon>Saprolegniales</taxon>
        <taxon>Saprolegniaceae</taxon>
        <taxon>Saprolegnia</taxon>
    </lineage>
</organism>
<proteinExistence type="predicted"/>
<dbReference type="AlphaFoldDB" id="T0Q1L5"/>
<reference evidence="2 3" key="1">
    <citation type="submission" date="2012-04" db="EMBL/GenBank/DDBJ databases">
        <title>The Genome Sequence of Saprolegnia declina VS20.</title>
        <authorList>
            <consortium name="The Broad Institute Genome Sequencing Platform"/>
            <person name="Russ C."/>
            <person name="Nusbaum C."/>
            <person name="Tyler B."/>
            <person name="van West P."/>
            <person name="Dieguez-Uribeondo J."/>
            <person name="de Bruijn I."/>
            <person name="Tripathy S."/>
            <person name="Jiang R."/>
            <person name="Young S.K."/>
            <person name="Zeng Q."/>
            <person name="Gargeya S."/>
            <person name="Fitzgerald M."/>
            <person name="Haas B."/>
            <person name="Abouelleil A."/>
            <person name="Alvarado L."/>
            <person name="Arachchi H.M."/>
            <person name="Berlin A."/>
            <person name="Chapman S.B."/>
            <person name="Goldberg J."/>
            <person name="Griggs A."/>
            <person name="Gujja S."/>
            <person name="Hansen M."/>
            <person name="Howarth C."/>
            <person name="Imamovic A."/>
            <person name="Larimer J."/>
            <person name="McCowen C."/>
            <person name="Montmayeur A."/>
            <person name="Murphy C."/>
            <person name="Neiman D."/>
            <person name="Pearson M."/>
            <person name="Priest M."/>
            <person name="Roberts A."/>
            <person name="Saif S."/>
            <person name="Shea T."/>
            <person name="Sisk P."/>
            <person name="Sykes S."/>
            <person name="Wortman J."/>
            <person name="Nusbaum C."/>
            <person name="Birren B."/>
        </authorList>
    </citation>
    <scope>NUCLEOTIDE SEQUENCE [LARGE SCALE GENOMIC DNA]</scope>
    <source>
        <strain evidence="2 3">VS20</strain>
    </source>
</reference>
<sequence>MTACLHHEAGLPPLQVATAKVHTDMSYQCYVRLQKVLPCLIALFIVLLVTAVLYGVLTPETTTSPTPLPTVFLLPARSYPLLRQTFYP</sequence>
<accession>T0Q1L5</accession>
<dbReference type="RefSeq" id="XP_008618074.1">
    <property type="nucleotide sequence ID" value="XM_008619852.1"/>
</dbReference>
<dbReference type="VEuPathDB" id="FungiDB:SDRG_13754"/>
<evidence type="ECO:0000256" key="1">
    <source>
        <dbReference type="SAM" id="Phobius"/>
    </source>
</evidence>
<name>T0Q1L5_SAPDV</name>
<evidence type="ECO:0000313" key="2">
    <source>
        <dbReference type="EMBL" id="EQC28426.1"/>
    </source>
</evidence>